<dbReference type="Pfam" id="PF12854">
    <property type="entry name" value="PPR_1"/>
    <property type="match status" value="1"/>
</dbReference>
<feature type="repeat" description="PPR" evidence="3">
    <location>
        <begin position="94"/>
        <end position="128"/>
    </location>
</feature>
<keyword evidence="5" id="KW-1185">Reference proteome</keyword>
<organism evidence="4 5">
    <name type="scientific">Sphenostylis stenocarpa</name>
    <dbReference type="NCBI Taxonomy" id="92480"/>
    <lineage>
        <taxon>Eukaryota</taxon>
        <taxon>Viridiplantae</taxon>
        <taxon>Streptophyta</taxon>
        <taxon>Embryophyta</taxon>
        <taxon>Tracheophyta</taxon>
        <taxon>Spermatophyta</taxon>
        <taxon>Magnoliopsida</taxon>
        <taxon>eudicotyledons</taxon>
        <taxon>Gunneridae</taxon>
        <taxon>Pentapetalae</taxon>
        <taxon>rosids</taxon>
        <taxon>fabids</taxon>
        <taxon>Fabales</taxon>
        <taxon>Fabaceae</taxon>
        <taxon>Papilionoideae</taxon>
        <taxon>50 kb inversion clade</taxon>
        <taxon>NPAAA clade</taxon>
        <taxon>indigoferoid/millettioid clade</taxon>
        <taxon>Phaseoleae</taxon>
        <taxon>Sphenostylis</taxon>
    </lineage>
</organism>
<gene>
    <name evidence="4" type="ORF">AYBTSS11_LOCUS7495</name>
</gene>
<evidence type="ECO:0000313" key="4">
    <source>
        <dbReference type="EMBL" id="CAJ1936466.1"/>
    </source>
</evidence>
<name>A0AA86SCK8_9FABA</name>
<evidence type="ECO:0000256" key="1">
    <source>
        <dbReference type="ARBA" id="ARBA00007626"/>
    </source>
</evidence>
<reference evidence="4" key="1">
    <citation type="submission" date="2023-10" db="EMBL/GenBank/DDBJ databases">
        <authorList>
            <person name="Domelevo Entfellner J.-B."/>
        </authorList>
    </citation>
    <scope>NUCLEOTIDE SEQUENCE</scope>
</reference>
<dbReference type="InterPro" id="IPR050872">
    <property type="entry name" value="PPR_P_subfamily"/>
</dbReference>
<dbReference type="Pfam" id="PF01535">
    <property type="entry name" value="PPR"/>
    <property type="match status" value="1"/>
</dbReference>
<dbReference type="InterPro" id="IPR002885">
    <property type="entry name" value="PPR_rpt"/>
</dbReference>
<dbReference type="AlphaFoldDB" id="A0AA86SCK8"/>
<dbReference type="PROSITE" id="PS51375">
    <property type="entry name" value="PPR"/>
    <property type="match status" value="2"/>
</dbReference>
<dbReference type="InterPro" id="IPR011990">
    <property type="entry name" value="TPR-like_helical_dom_sf"/>
</dbReference>
<evidence type="ECO:0000256" key="3">
    <source>
        <dbReference type="PROSITE-ProRule" id="PRU00708"/>
    </source>
</evidence>
<dbReference type="PANTHER" id="PTHR46128:SF356">
    <property type="entry name" value="PENTACOTRIPEPTIDE-REPEAT REGION OF PRORP DOMAIN-CONTAINING PROTEIN"/>
    <property type="match status" value="1"/>
</dbReference>
<dbReference type="Pfam" id="PF13041">
    <property type="entry name" value="PPR_2"/>
    <property type="match status" value="1"/>
</dbReference>
<comment type="similarity">
    <text evidence="1">Belongs to the PPR family. P subfamily.</text>
</comment>
<dbReference type="Gramene" id="rna-AYBTSS11_LOCUS7495">
    <property type="protein sequence ID" value="CAJ1936466.1"/>
    <property type="gene ID" value="gene-AYBTSS11_LOCUS7495"/>
</dbReference>
<dbReference type="EMBL" id="OY731400">
    <property type="protein sequence ID" value="CAJ1936466.1"/>
    <property type="molecule type" value="Genomic_DNA"/>
</dbReference>
<keyword evidence="2" id="KW-0677">Repeat</keyword>
<evidence type="ECO:0000256" key="2">
    <source>
        <dbReference type="ARBA" id="ARBA00022737"/>
    </source>
</evidence>
<dbReference type="Proteomes" id="UP001189624">
    <property type="component" value="Chromosome 3"/>
</dbReference>
<feature type="repeat" description="PPR" evidence="3">
    <location>
        <begin position="9"/>
        <end position="43"/>
    </location>
</feature>
<evidence type="ECO:0000313" key="5">
    <source>
        <dbReference type="Proteomes" id="UP001189624"/>
    </source>
</evidence>
<dbReference type="NCBIfam" id="TIGR00756">
    <property type="entry name" value="PPR"/>
    <property type="match status" value="3"/>
</dbReference>
<proteinExistence type="inferred from homology"/>
<evidence type="ECO:0008006" key="6">
    <source>
        <dbReference type="Google" id="ProtNLM"/>
    </source>
</evidence>
<protein>
    <recommendedName>
        <fullName evidence="6">Pentatricopeptide repeat-containing protein</fullName>
    </recommendedName>
</protein>
<dbReference type="Gene3D" id="1.25.40.10">
    <property type="entry name" value="Tetratricopeptide repeat domain"/>
    <property type="match status" value="2"/>
</dbReference>
<sequence>MLLRGFSADALTYGYLMHGLCRMGQVDVARTLLNKILSLNTVLYNTLINGYVASGRFEEAKDLTYNEHGSCRKVIWFHALEFLSEVVAKGFEPNVITYTILINGFYKQDRLEEVAEIMNSMSSQGSESHYEWGTIA</sequence>
<dbReference type="PANTHER" id="PTHR46128">
    <property type="entry name" value="MITOCHONDRIAL GROUP I INTRON SPLICING FACTOR CCM1"/>
    <property type="match status" value="1"/>
</dbReference>
<accession>A0AA86SCK8</accession>